<keyword evidence="3" id="KW-1185">Reference proteome</keyword>
<evidence type="ECO:0000313" key="2">
    <source>
        <dbReference type="EMBL" id="TGE34921.1"/>
    </source>
</evidence>
<accession>A0A4Z0QVQ7</accession>
<dbReference type="PROSITE" id="PS51186">
    <property type="entry name" value="GNAT"/>
    <property type="match status" value="1"/>
</dbReference>
<dbReference type="GO" id="GO:0016747">
    <property type="term" value="F:acyltransferase activity, transferring groups other than amino-acyl groups"/>
    <property type="evidence" value="ECO:0007669"/>
    <property type="project" value="InterPro"/>
</dbReference>
<dbReference type="AlphaFoldDB" id="A0A4Z0QVQ7"/>
<keyword evidence="2" id="KW-0808">Transferase</keyword>
<dbReference type="Pfam" id="PF13508">
    <property type="entry name" value="Acetyltransf_7"/>
    <property type="match status" value="1"/>
</dbReference>
<protein>
    <submittedName>
        <fullName evidence="2">N-acetyltransferase</fullName>
    </submittedName>
</protein>
<dbReference type="InterPro" id="IPR016181">
    <property type="entry name" value="Acyl_CoA_acyltransferase"/>
</dbReference>
<proteinExistence type="predicted"/>
<dbReference type="Proteomes" id="UP000298460">
    <property type="component" value="Unassembled WGS sequence"/>
</dbReference>
<dbReference type="EMBL" id="SPQQ01000024">
    <property type="protein sequence ID" value="TGE34921.1"/>
    <property type="molecule type" value="Genomic_DNA"/>
</dbReference>
<comment type="caution">
    <text evidence="2">The sequence shown here is derived from an EMBL/GenBank/DDBJ whole genome shotgun (WGS) entry which is preliminary data.</text>
</comment>
<organism evidence="2 3">
    <name type="scientific">Desulfosporosinus fructosivorans</name>
    <dbReference type="NCBI Taxonomy" id="2018669"/>
    <lineage>
        <taxon>Bacteria</taxon>
        <taxon>Bacillati</taxon>
        <taxon>Bacillota</taxon>
        <taxon>Clostridia</taxon>
        <taxon>Eubacteriales</taxon>
        <taxon>Desulfitobacteriaceae</taxon>
        <taxon>Desulfosporosinus</taxon>
    </lineage>
</organism>
<name>A0A4Z0QVQ7_9FIRM</name>
<evidence type="ECO:0000259" key="1">
    <source>
        <dbReference type="PROSITE" id="PS51186"/>
    </source>
</evidence>
<reference evidence="2 3" key="1">
    <citation type="submission" date="2019-03" db="EMBL/GenBank/DDBJ databases">
        <title>Draft Genome Sequence of Desulfosporosinus fructosivorans Strain 63.6F, Isolated from Marine Sediment in the Baltic Sea.</title>
        <authorList>
            <person name="Hausmann B."/>
            <person name="Vandieken V."/>
            <person name="Pjevac P."/>
            <person name="Schreck K."/>
            <person name="Herbold C.W."/>
            <person name="Loy A."/>
        </authorList>
    </citation>
    <scope>NUCLEOTIDE SEQUENCE [LARGE SCALE GENOMIC DNA]</scope>
    <source>
        <strain evidence="2 3">63.6F</strain>
    </source>
</reference>
<dbReference type="Gene3D" id="3.40.630.30">
    <property type="match status" value="1"/>
</dbReference>
<dbReference type="InterPro" id="IPR000182">
    <property type="entry name" value="GNAT_dom"/>
</dbReference>
<evidence type="ECO:0000313" key="3">
    <source>
        <dbReference type="Proteomes" id="UP000298460"/>
    </source>
</evidence>
<dbReference type="OrthoDB" id="9127144at2"/>
<dbReference type="SUPFAM" id="SSF55729">
    <property type="entry name" value="Acyl-CoA N-acyltransferases (Nat)"/>
    <property type="match status" value="1"/>
</dbReference>
<dbReference type="RefSeq" id="WP_135552779.1">
    <property type="nucleotide sequence ID" value="NZ_SPQQ01000024.1"/>
</dbReference>
<sequence length="194" mass="22783">MSNYSIRRMELDELKAFYQLIVRDFSQGEYAPYSIIYQHLQGGLQKALIFCEGEKDIAYSVCTDSHENNYVLISLLAVFKEYRGQGIGSAFLKRLRLMYRDKQVLLVEVERPDQAKTPADADSRRRRIEFYERVGFYLIEGVDYSIWDIPMYLMALPLVASKETINREIKRSMYELYLSLMGETLIHKMQITES</sequence>
<feature type="domain" description="N-acetyltransferase" evidence="1">
    <location>
        <begin position="4"/>
        <end position="159"/>
    </location>
</feature>
<gene>
    <name evidence="2" type="ORF">E4K67_27955</name>
</gene>
<dbReference type="CDD" id="cd04301">
    <property type="entry name" value="NAT_SF"/>
    <property type="match status" value="1"/>
</dbReference>